<accession>A0A4V3XK61</accession>
<dbReference type="OrthoDB" id="9797743at2"/>
<dbReference type="Proteomes" id="UP000306602">
    <property type="component" value="Unassembled WGS sequence"/>
</dbReference>
<comment type="pathway">
    <text evidence="2">Organic acid metabolism; glycolate biosynthesis; glycolate from 2-phosphoglycolate: step 1/1.</text>
</comment>
<dbReference type="EMBL" id="SRKY01000003">
    <property type="protein sequence ID" value="THH35723.1"/>
    <property type="molecule type" value="Genomic_DNA"/>
</dbReference>
<dbReference type="SFLD" id="SFLDS00003">
    <property type="entry name" value="Haloacid_Dehalogenase"/>
    <property type="match status" value="1"/>
</dbReference>
<keyword evidence="6" id="KW-1185">Reference proteome</keyword>
<proteinExistence type="inferred from homology"/>
<dbReference type="AlphaFoldDB" id="A0A4V3XK61"/>
<dbReference type="InterPro" id="IPR023198">
    <property type="entry name" value="PGP-like_dom2"/>
</dbReference>
<name>A0A4V3XK61_9RHOB</name>
<keyword evidence="5" id="KW-0378">Hydrolase</keyword>
<evidence type="ECO:0000256" key="2">
    <source>
        <dbReference type="ARBA" id="ARBA00004818"/>
    </source>
</evidence>
<dbReference type="InterPro" id="IPR023214">
    <property type="entry name" value="HAD_sf"/>
</dbReference>
<evidence type="ECO:0000313" key="6">
    <source>
        <dbReference type="Proteomes" id="UP000306602"/>
    </source>
</evidence>
<dbReference type="InterPro" id="IPR050155">
    <property type="entry name" value="HAD-like_hydrolase_sf"/>
</dbReference>
<dbReference type="EC" id="3.1.3.18" evidence="4"/>
<dbReference type="NCBIfam" id="TIGR01509">
    <property type="entry name" value="HAD-SF-IA-v3"/>
    <property type="match status" value="1"/>
</dbReference>
<dbReference type="SFLD" id="SFLDG01129">
    <property type="entry name" value="C1.5:_HAD__Beta-PGM__Phosphata"/>
    <property type="match status" value="1"/>
</dbReference>
<dbReference type="Pfam" id="PF00702">
    <property type="entry name" value="Hydrolase"/>
    <property type="match status" value="1"/>
</dbReference>
<sequence length="239" mass="25398">MTSSDFAGILFDKDGTLLDFSRTWDAWAKAFLTRLADNADHARELGDAVGYDLAAGRFAPHSVVIAGTPMEVARALERHLPGKSLPQIVNLMNEEAARAPQVEAVPLRPLLEHLRDRGLRLGVATNDAEAPAHAHLRAAGVAEIFDFIAGFDSGYGGKPAPGQLLAFADAMGLAPDRCIMVGDSRHDLLAGRAAGFTTVGVLTGYAVAEDLADLADAVLPDIGHMPDWLTTRNEAPTPR</sequence>
<protein>
    <recommendedName>
        <fullName evidence="4">phosphoglycolate phosphatase</fullName>
        <ecNumber evidence="4">3.1.3.18</ecNumber>
    </recommendedName>
</protein>
<dbReference type="GO" id="GO:0006281">
    <property type="term" value="P:DNA repair"/>
    <property type="evidence" value="ECO:0007669"/>
    <property type="project" value="TreeGrafter"/>
</dbReference>
<evidence type="ECO:0000256" key="3">
    <source>
        <dbReference type="ARBA" id="ARBA00006171"/>
    </source>
</evidence>
<gene>
    <name evidence="5" type="ORF">E4Z66_11585</name>
</gene>
<evidence type="ECO:0000256" key="4">
    <source>
        <dbReference type="ARBA" id="ARBA00013078"/>
    </source>
</evidence>
<dbReference type="InterPro" id="IPR036412">
    <property type="entry name" value="HAD-like_sf"/>
</dbReference>
<evidence type="ECO:0000313" key="5">
    <source>
        <dbReference type="EMBL" id="THH35723.1"/>
    </source>
</evidence>
<dbReference type="PANTHER" id="PTHR43434">
    <property type="entry name" value="PHOSPHOGLYCOLATE PHOSPHATASE"/>
    <property type="match status" value="1"/>
</dbReference>
<comment type="caution">
    <text evidence="5">The sequence shown here is derived from an EMBL/GenBank/DDBJ whole genome shotgun (WGS) entry which is preliminary data.</text>
</comment>
<dbReference type="NCBIfam" id="TIGR01549">
    <property type="entry name" value="HAD-SF-IA-v1"/>
    <property type="match status" value="1"/>
</dbReference>
<reference evidence="5 6" key="1">
    <citation type="submission" date="2019-04" db="EMBL/GenBank/DDBJ databases">
        <title>Shimia ponticola sp. nov., isolated from seawater.</title>
        <authorList>
            <person name="Kim Y.-O."/>
            <person name="Yoon J.-H."/>
        </authorList>
    </citation>
    <scope>NUCLEOTIDE SEQUENCE [LARGE SCALE GENOMIC DNA]</scope>
    <source>
        <strain evidence="5 6">MYP11</strain>
    </source>
</reference>
<dbReference type="InterPro" id="IPR006439">
    <property type="entry name" value="HAD-SF_hydro_IA"/>
</dbReference>
<evidence type="ECO:0000256" key="1">
    <source>
        <dbReference type="ARBA" id="ARBA00000830"/>
    </source>
</evidence>
<dbReference type="Gene3D" id="3.40.50.1000">
    <property type="entry name" value="HAD superfamily/HAD-like"/>
    <property type="match status" value="1"/>
</dbReference>
<dbReference type="RefSeq" id="WP_136463193.1">
    <property type="nucleotide sequence ID" value="NZ_SRKY01000003.1"/>
</dbReference>
<dbReference type="GO" id="GO:0008967">
    <property type="term" value="F:phosphoglycolate phosphatase activity"/>
    <property type="evidence" value="ECO:0007669"/>
    <property type="project" value="UniProtKB-EC"/>
</dbReference>
<dbReference type="PANTHER" id="PTHR43434:SF1">
    <property type="entry name" value="PHOSPHOGLYCOLATE PHOSPHATASE"/>
    <property type="match status" value="1"/>
</dbReference>
<dbReference type="Gene3D" id="1.10.150.240">
    <property type="entry name" value="Putative phosphatase, domain 2"/>
    <property type="match status" value="1"/>
</dbReference>
<dbReference type="SUPFAM" id="SSF56784">
    <property type="entry name" value="HAD-like"/>
    <property type="match status" value="1"/>
</dbReference>
<organism evidence="5 6">
    <name type="scientific">Aliishimia ponticola</name>
    <dbReference type="NCBI Taxonomy" id="2499833"/>
    <lineage>
        <taxon>Bacteria</taxon>
        <taxon>Pseudomonadati</taxon>
        <taxon>Pseudomonadota</taxon>
        <taxon>Alphaproteobacteria</taxon>
        <taxon>Rhodobacterales</taxon>
        <taxon>Paracoccaceae</taxon>
        <taxon>Aliishimia</taxon>
    </lineage>
</organism>
<comment type="catalytic activity">
    <reaction evidence="1">
        <text>2-phosphoglycolate + H2O = glycolate + phosphate</text>
        <dbReference type="Rhea" id="RHEA:14369"/>
        <dbReference type="ChEBI" id="CHEBI:15377"/>
        <dbReference type="ChEBI" id="CHEBI:29805"/>
        <dbReference type="ChEBI" id="CHEBI:43474"/>
        <dbReference type="ChEBI" id="CHEBI:58033"/>
        <dbReference type="EC" id="3.1.3.18"/>
    </reaction>
</comment>
<comment type="similarity">
    <text evidence="3">Belongs to the HAD-like hydrolase superfamily. CbbY/CbbZ/Gph/YieH family.</text>
</comment>